<evidence type="ECO:0000259" key="2">
    <source>
        <dbReference type="PROSITE" id="PS50011"/>
    </source>
</evidence>
<evidence type="ECO:0000313" key="4">
    <source>
        <dbReference type="Proteomes" id="UP001309876"/>
    </source>
</evidence>
<dbReference type="GO" id="GO:0005524">
    <property type="term" value="F:ATP binding"/>
    <property type="evidence" value="ECO:0007669"/>
    <property type="project" value="InterPro"/>
</dbReference>
<dbReference type="Proteomes" id="UP001309876">
    <property type="component" value="Unassembled WGS sequence"/>
</dbReference>
<proteinExistence type="predicted"/>
<dbReference type="Gene3D" id="1.25.10.10">
    <property type="entry name" value="Leucine-rich Repeat Variant"/>
    <property type="match status" value="1"/>
</dbReference>
<feature type="domain" description="Protein kinase" evidence="2">
    <location>
        <begin position="1"/>
        <end position="313"/>
    </location>
</feature>
<dbReference type="Pfam" id="PF00069">
    <property type="entry name" value="Pkinase"/>
    <property type="match status" value="1"/>
</dbReference>
<dbReference type="GO" id="GO:0004672">
    <property type="term" value="F:protein kinase activity"/>
    <property type="evidence" value="ECO:0007669"/>
    <property type="project" value="InterPro"/>
</dbReference>
<feature type="compositionally biased region" description="Acidic residues" evidence="1">
    <location>
        <begin position="779"/>
        <end position="789"/>
    </location>
</feature>
<name>A0AAN7T6J4_9EURO</name>
<dbReference type="InterPro" id="IPR000719">
    <property type="entry name" value="Prot_kinase_dom"/>
</dbReference>
<gene>
    <name evidence="3" type="primary">CEX1</name>
    <name evidence="3" type="ORF">LTR05_000552</name>
</gene>
<dbReference type="GO" id="GO:0006409">
    <property type="term" value="P:tRNA export from nucleus"/>
    <property type="evidence" value="ECO:0007669"/>
    <property type="project" value="TreeGrafter"/>
</dbReference>
<dbReference type="PANTHER" id="PTHR12984">
    <property type="entry name" value="SCY1-RELATED S/T PROTEIN KINASE-LIKE"/>
    <property type="match status" value="1"/>
</dbReference>
<dbReference type="Gene3D" id="3.30.200.20">
    <property type="entry name" value="Phosphorylase Kinase, domain 1"/>
    <property type="match status" value="1"/>
</dbReference>
<dbReference type="InterPro" id="IPR011009">
    <property type="entry name" value="Kinase-like_dom_sf"/>
</dbReference>
<dbReference type="SUPFAM" id="SSF56112">
    <property type="entry name" value="Protein kinase-like (PK-like)"/>
    <property type="match status" value="1"/>
</dbReference>
<protein>
    <submittedName>
        <fullName evidence="3">Nuclear aminoacylation-dependent tRNA export pathway component</fullName>
    </submittedName>
</protein>
<dbReference type="PROSITE" id="PS50011">
    <property type="entry name" value="PROTEIN_KINASE_DOM"/>
    <property type="match status" value="1"/>
</dbReference>
<sequence length="789" mass="85025">MDFLKSAVASAIAKSSSFPYTIGDRIDLDASIWTLSNATKKDDNSPCSIFTFDLNTQRTFVPLAKNAARKLRTIRHPGVIKVLDVIENETHIYIATEKITPLSWHIRRNSLSEETIKRGLYNVARTLAFINGEASSIHGNVRVGAVYTSDSGEWKLAGFETLSSMNDDEAMIYTYGSLVPDSNRYAPPEVASGGGWSVVKKNPLSAPDSFGLGTLLYEAFNGNFPGTDRIAQPGKIPANMVAPYKRLINTNPKLRLSAGHFLEQGKKSGSFFETPLIHIIEGADSLGLKSEEERNQFLAELEELTDDFPEDFFKIKILPELLKSVEFGGGGPQVFSAIIKIGVKMSDEEWEGKLLPVVLRLFASPDRAMRVCLLDNLPAMIDRLPQKDVNNKIFPMMVTGFTDTAPVVREQTVKAVLTVITKLSDRTINGELLRHLAKTANDEQPGIRTNTTICLGKIARSLGASSRAKVLIAAFTRSLRDPFVHARNAALMAFAATADVFSEEDCATKVLPAICASLIDKEKFVRETANKAFDTYANKIKHYAETLPDTAAPAEGAARPATPTRMGNQNDASGWAGWAISSFTNKISTAKGEMNSAPAIPVNGATSTQTRSLPVSGRATPLANPVPDRPATIRLASTTTSQRTSVETPSEAPVDDDVLDAWGEMDDDDDNFFDAPAAAKNNTSTITISTTTPFDDGGEPDFAGWLAAQNKPKAKPPLPKGLSKAANGTSLASRPAAVRTQSAGPGVTAAKKAVPVANKRPVAVAAATKKVDLKPKDDEGGDDDWGAWD</sequence>
<dbReference type="SMART" id="SM00220">
    <property type="entry name" value="S_TKc"/>
    <property type="match status" value="1"/>
</dbReference>
<dbReference type="SUPFAM" id="SSF48371">
    <property type="entry name" value="ARM repeat"/>
    <property type="match status" value="1"/>
</dbReference>
<feature type="compositionally biased region" description="Basic and acidic residues" evidence="1">
    <location>
        <begin position="769"/>
        <end position="778"/>
    </location>
</feature>
<dbReference type="GO" id="GO:0005737">
    <property type="term" value="C:cytoplasm"/>
    <property type="evidence" value="ECO:0007669"/>
    <property type="project" value="TreeGrafter"/>
</dbReference>
<dbReference type="InterPro" id="IPR051177">
    <property type="entry name" value="CIK-Related_Protein"/>
</dbReference>
<feature type="compositionally biased region" description="Polar residues" evidence="1">
    <location>
        <begin position="604"/>
        <end position="613"/>
    </location>
</feature>
<feature type="region of interest" description="Disordered" evidence="1">
    <location>
        <begin position="711"/>
        <end position="789"/>
    </location>
</feature>
<comment type="caution">
    <text evidence="3">The sequence shown here is derived from an EMBL/GenBank/DDBJ whole genome shotgun (WGS) entry which is preliminary data.</text>
</comment>
<feature type="region of interest" description="Disordered" evidence="1">
    <location>
        <begin position="598"/>
        <end position="629"/>
    </location>
</feature>
<dbReference type="InterPro" id="IPR011989">
    <property type="entry name" value="ARM-like"/>
</dbReference>
<dbReference type="InterPro" id="IPR016024">
    <property type="entry name" value="ARM-type_fold"/>
</dbReference>
<accession>A0AAN7T6J4</accession>
<dbReference type="PANTHER" id="PTHR12984:SF3">
    <property type="entry name" value="N-TERMINAL KINASE-LIKE PROTEIN"/>
    <property type="match status" value="1"/>
</dbReference>
<evidence type="ECO:0000256" key="1">
    <source>
        <dbReference type="SAM" id="MobiDB-lite"/>
    </source>
</evidence>
<organism evidence="3 4">
    <name type="scientific">Lithohypha guttulata</name>
    <dbReference type="NCBI Taxonomy" id="1690604"/>
    <lineage>
        <taxon>Eukaryota</taxon>
        <taxon>Fungi</taxon>
        <taxon>Dikarya</taxon>
        <taxon>Ascomycota</taxon>
        <taxon>Pezizomycotina</taxon>
        <taxon>Eurotiomycetes</taxon>
        <taxon>Chaetothyriomycetidae</taxon>
        <taxon>Chaetothyriales</taxon>
        <taxon>Trichomeriaceae</taxon>
        <taxon>Lithohypha</taxon>
    </lineage>
</organism>
<evidence type="ECO:0000313" key="3">
    <source>
        <dbReference type="EMBL" id="KAK5090380.1"/>
    </source>
</evidence>
<dbReference type="AlphaFoldDB" id="A0AAN7T6J4"/>
<dbReference type="Gene3D" id="1.10.510.10">
    <property type="entry name" value="Transferase(Phosphotransferase) domain 1"/>
    <property type="match status" value="1"/>
</dbReference>
<keyword evidence="4" id="KW-1185">Reference proteome</keyword>
<dbReference type="EMBL" id="JAVRRJ010000001">
    <property type="protein sequence ID" value="KAK5090380.1"/>
    <property type="molecule type" value="Genomic_DNA"/>
</dbReference>
<reference evidence="3 4" key="1">
    <citation type="submission" date="2023-08" db="EMBL/GenBank/DDBJ databases">
        <title>Black Yeasts Isolated from many extreme environments.</title>
        <authorList>
            <person name="Coleine C."/>
            <person name="Stajich J.E."/>
            <person name="Selbmann L."/>
        </authorList>
    </citation>
    <scope>NUCLEOTIDE SEQUENCE [LARGE SCALE GENOMIC DNA]</scope>
    <source>
        <strain evidence="3 4">CCFEE 5910</strain>
    </source>
</reference>